<evidence type="ECO:0000256" key="6">
    <source>
        <dbReference type="ARBA" id="ARBA00023136"/>
    </source>
</evidence>
<accession>A0A3E0WGX0</accession>
<feature type="domain" description="ABC transmembrane type-1" evidence="8">
    <location>
        <begin position="80"/>
        <end position="269"/>
    </location>
</feature>
<keyword evidence="5 7" id="KW-1133">Transmembrane helix</keyword>
<keyword evidence="3" id="KW-1003">Cell membrane</keyword>
<dbReference type="Gene3D" id="1.10.3720.10">
    <property type="entry name" value="MetI-like"/>
    <property type="match status" value="1"/>
</dbReference>
<gene>
    <name evidence="9" type="ORF">B7R25_01565</name>
</gene>
<evidence type="ECO:0000313" key="10">
    <source>
        <dbReference type="Proteomes" id="UP000257080"/>
    </source>
</evidence>
<dbReference type="InterPro" id="IPR035906">
    <property type="entry name" value="MetI-like_sf"/>
</dbReference>
<feature type="transmembrane region" description="Helical" evidence="7">
    <location>
        <begin position="246"/>
        <end position="269"/>
    </location>
</feature>
<dbReference type="GO" id="GO:0055085">
    <property type="term" value="P:transmembrane transport"/>
    <property type="evidence" value="ECO:0007669"/>
    <property type="project" value="InterPro"/>
</dbReference>
<sequence length="279" mass="29085">MREAGAGIRSLGRPRPRPAEVVSAVILILLVAAALAPQLFTATDPLAIAPASAFTPPSPGHWFGTDESGRDIFTRVIYGARTSLLIGLCATAIGMLLALLLGSLAGLGPRPVDFGVNRLLEVLFAFPGLLLALVFITIFGVGVTSATVAVGLATAPGYARIIRSEIRSIRLSGHIEAAVVLGRSPAQIFRRNILPNVAAGLFALATLGVGQAIVWASALSFLGLGAVPPAAEWGAMLSAGRTYISLAWWLTFFPGAFVVLSAAAATVLGRSLQRRNRER</sequence>
<feature type="transmembrane region" description="Helical" evidence="7">
    <location>
        <begin position="84"/>
        <end position="107"/>
    </location>
</feature>
<protein>
    <submittedName>
        <fullName evidence="9">Peptide ABC transporter permease</fullName>
    </submittedName>
</protein>
<reference evidence="9 10" key="1">
    <citation type="submission" date="2017-04" db="EMBL/GenBank/DDBJ databases">
        <title>Comparative genome analysis of Subtercola boreus.</title>
        <authorList>
            <person name="Cho Y.-J."/>
            <person name="Cho A."/>
            <person name="Kim O.-S."/>
            <person name="Lee J.-I."/>
        </authorList>
    </citation>
    <scope>NUCLEOTIDE SEQUENCE [LARGE SCALE GENOMIC DNA]</scope>
    <source>
        <strain evidence="9 10">P28004</strain>
    </source>
</reference>
<dbReference type="CDD" id="cd06261">
    <property type="entry name" value="TM_PBP2"/>
    <property type="match status" value="1"/>
</dbReference>
<dbReference type="EMBL" id="NBXE01000002">
    <property type="protein sequence ID" value="RFA29811.1"/>
    <property type="molecule type" value="Genomic_DNA"/>
</dbReference>
<evidence type="ECO:0000256" key="4">
    <source>
        <dbReference type="ARBA" id="ARBA00022692"/>
    </source>
</evidence>
<feature type="transmembrane region" description="Helical" evidence="7">
    <location>
        <begin position="21"/>
        <end position="40"/>
    </location>
</feature>
<evidence type="ECO:0000256" key="2">
    <source>
        <dbReference type="ARBA" id="ARBA00022448"/>
    </source>
</evidence>
<evidence type="ECO:0000256" key="1">
    <source>
        <dbReference type="ARBA" id="ARBA00004651"/>
    </source>
</evidence>
<keyword evidence="4 7" id="KW-0812">Transmembrane</keyword>
<feature type="transmembrane region" description="Helical" evidence="7">
    <location>
        <begin position="193"/>
        <end position="226"/>
    </location>
</feature>
<evidence type="ECO:0000259" key="8">
    <source>
        <dbReference type="PROSITE" id="PS50928"/>
    </source>
</evidence>
<dbReference type="PANTHER" id="PTHR43386">
    <property type="entry name" value="OLIGOPEPTIDE TRANSPORT SYSTEM PERMEASE PROTEIN APPC"/>
    <property type="match status" value="1"/>
</dbReference>
<dbReference type="SUPFAM" id="SSF161098">
    <property type="entry name" value="MetI-like"/>
    <property type="match status" value="1"/>
</dbReference>
<comment type="similarity">
    <text evidence="7">Belongs to the binding-protein-dependent transport system permease family.</text>
</comment>
<keyword evidence="2 7" id="KW-0813">Transport</keyword>
<proteinExistence type="inferred from homology"/>
<dbReference type="Proteomes" id="UP000257080">
    <property type="component" value="Unassembled WGS sequence"/>
</dbReference>
<dbReference type="OrthoDB" id="9812701at2"/>
<comment type="caution">
    <text evidence="9">The sequence shown here is derived from an EMBL/GenBank/DDBJ whole genome shotgun (WGS) entry which is preliminary data.</text>
</comment>
<evidence type="ECO:0000256" key="5">
    <source>
        <dbReference type="ARBA" id="ARBA00022989"/>
    </source>
</evidence>
<feature type="transmembrane region" description="Helical" evidence="7">
    <location>
        <begin position="119"/>
        <end position="139"/>
    </location>
</feature>
<evidence type="ECO:0000256" key="7">
    <source>
        <dbReference type="RuleBase" id="RU363032"/>
    </source>
</evidence>
<feature type="transmembrane region" description="Helical" evidence="7">
    <location>
        <begin position="145"/>
        <end position="162"/>
    </location>
</feature>
<dbReference type="PROSITE" id="PS50928">
    <property type="entry name" value="ABC_TM1"/>
    <property type="match status" value="1"/>
</dbReference>
<evidence type="ECO:0000313" key="9">
    <source>
        <dbReference type="EMBL" id="RFA29811.1"/>
    </source>
</evidence>
<organism evidence="9 10">
    <name type="scientific">Subtercola boreus</name>
    <dbReference type="NCBI Taxonomy" id="120213"/>
    <lineage>
        <taxon>Bacteria</taxon>
        <taxon>Bacillati</taxon>
        <taxon>Actinomycetota</taxon>
        <taxon>Actinomycetes</taxon>
        <taxon>Micrococcales</taxon>
        <taxon>Microbacteriaceae</taxon>
        <taxon>Subtercola</taxon>
    </lineage>
</organism>
<dbReference type="AlphaFoldDB" id="A0A3E0WGX0"/>
<dbReference type="GO" id="GO:0005886">
    <property type="term" value="C:plasma membrane"/>
    <property type="evidence" value="ECO:0007669"/>
    <property type="project" value="UniProtKB-SubCell"/>
</dbReference>
<name>A0A3E0WGX0_9MICO</name>
<dbReference type="Pfam" id="PF00528">
    <property type="entry name" value="BPD_transp_1"/>
    <property type="match status" value="1"/>
</dbReference>
<keyword evidence="6 7" id="KW-0472">Membrane</keyword>
<comment type="subcellular location">
    <subcellularLocation>
        <location evidence="1 7">Cell membrane</location>
        <topology evidence="1 7">Multi-pass membrane protein</topology>
    </subcellularLocation>
</comment>
<dbReference type="InterPro" id="IPR000515">
    <property type="entry name" value="MetI-like"/>
</dbReference>
<dbReference type="PANTHER" id="PTHR43386:SF25">
    <property type="entry name" value="PEPTIDE ABC TRANSPORTER PERMEASE PROTEIN"/>
    <property type="match status" value="1"/>
</dbReference>
<dbReference type="InterPro" id="IPR050366">
    <property type="entry name" value="BP-dependent_transpt_permease"/>
</dbReference>
<evidence type="ECO:0000256" key="3">
    <source>
        <dbReference type="ARBA" id="ARBA00022475"/>
    </source>
</evidence>